<dbReference type="InterPro" id="IPR007048">
    <property type="entry name" value="IraD/Gp25-like"/>
</dbReference>
<keyword evidence="3" id="KW-1185">Reference proteome</keyword>
<gene>
    <name evidence="2" type="ORF">J2TS6_48740</name>
</gene>
<proteinExistence type="predicted"/>
<protein>
    <recommendedName>
        <fullName evidence="1">IraD/Gp25-like domain-containing protein</fullName>
    </recommendedName>
</protein>
<sequence>MTTTYTVTVDSPEIMFGLTGVESVKQNIRIICTTIIGSCPLDRELGVDPVAIDQALPAAGALLQVNIQSAIEEFEPRATVTDILLDWKDEKLIPTIKFVLTEEVGGS</sequence>
<organism evidence="2 3">
    <name type="scientific">Paenibacillus albilobatus</name>
    <dbReference type="NCBI Taxonomy" id="2716884"/>
    <lineage>
        <taxon>Bacteria</taxon>
        <taxon>Bacillati</taxon>
        <taxon>Bacillota</taxon>
        <taxon>Bacilli</taxon>
        <taxon>Bacillales</taxon>
        <taxon>Paenibacillaceae</taxon>
        <taxon>Paenibacillus</taxon>
    </lineage>
</organism>
<dbReference type="SUPFAM" id="SSF160719">
    <property type="entry name" value="gpW/gp25-like"/>
    <property type="match status" value="1"/>
</dbReference>
<name>A0A920CDE5_9BACL</name>
<evidence type="ECO:0000259" key="1">
    <source>
        <dbReference type="Pfam" id="PF04965"/>
    </source>
</evidence>
<accession>A0A920CDE5</accession>
<reference evidence="2" key="1">
    <citation type="submission" date="2021-03" db="EMBL/GenBank/DDBJ databases">
        <title>Antimicrobial resistance genes in bacteria isolated from Japanese honey, and their potential for conferring macrolide and lincosamide resistance in the American foulbrood pathogen Paenibacillus larvae.</title>
        <authorList>
            <person name="Okamoto M."/>
            <person name="Kumagai M."/>
            <person name="Kanamori H."/>
            <person name="Takamatsu D."/>
        </authorList>
    </citation>
    <scope>NUCLEOTIDE SEQUENCE</scope>
    <source>
        <strain evidence="2">J2TS6</strain>
    </source>
</reference>
<dbReference type="Pfam" id="PF04965">
    <property type="entry name" value="GPW_gp25"/>
    <property type="match status" value="1"/>
</dbReference>
<dbReference type="Proteomes" id="UP000679779">
    <property type="component" value="Unassembled WGS sequence"/>
</dbReference>
<dbReference type="Gene3D" id="3.10.450.40">
    <property type="match status" value="1"/>
</dbReference>
<comment type="caution">
    <text evidence="2">The sequence shown here is derived from an EMBL/GenBank/DDBJ whole genome shotgun (WGS) entry which is preliminary data.</text>
</comment>
<feature type="domain" description="IraD/Gp25-like" evidence="1">
    <location>
        <begin position="21"/>
        <end position="99"/>
    </location>
</feature>
<dbReference type="AlphaFoldDB" id="A0A920CDE5"/>
<dbReference type="RefSeq" id="WP_212958617.1">
    <property type="nucleotide sequence ID" value="NZ_BORQ01000007.1"/>
</dbReference>
<evidence type="ECO:0000313" key="3">
    <source>
        <dbReference type="Proteomes" id="UP000679779"/>
    </source>
</evidence>
<dbReference type="EMBL" id="BORQ01000007">
    <property type="protein sequence ID" value="GIO33733.1"/>
    <property type="molecule type" value="Genomic_DNA"/>
</dbReference>
<evidence type="ECO:0000313" key="2">
    <source>
        <dbReference type="EMBL" id="GIO33733.1"/>
    </source>
</evidence>